<dbReference type="EMBL" id="ABEXCJ050000001">
    <property type="protein sequence ID" value="EMR4588057.1"/>
    <property type="molecule type" value="Genomic_DNA"/>
</dbReference>
<organism evidence="1">
    <name type="scientific">Providencia rettgeri</name>
    <dbReference type="NCBI Taxonomy" id="587"/>
    <lineage>
        <taxon>Bacteria</taxon>
        <taxon>Pseudomonadati</taxon>
        <taxon>Pseudomonadota</taxon>
        <taxon>Gammaproteobacteria</taxon>
        <taxon>Enterobacterales</taxon>
        <taxon>Morganellaceae</taxon>
        <taxon>Providencia</taxon>
    </lineage>
</organism>
<dbReference type="AlphaFoldDB" id="A0AAD2ZLT0"/>
<sequence length="99" mass="11520">MPTGNRQGAAREMNARDRLRQILLENKDSFEIDENGFVRAKPFAVINAIKNLGSGSNKTPEQQRDVLLERLRANESERKYIEECLRELINRHNLNKEKL</sequence>
<dbReference type="EMBL" id="ABEXCJ040000001">
    <property type="protein sequence ID" value="ELR5215870.1"/>
    <property type="molecule type" value="Genomic_DNA"/>
</dbReference>
<evidence type="ECO:0000313" key="1">
    <source>
        <dbReference type="EMBL" id="ELR5215870.1"/>
    </source>
</evidence>
<reference evidence="1" key="1">
    <citation type="submission" date="2023-10" db="EMBL/GenBank/DDBJ databases">
        <authorList>
            <consortium name="Clinical and Environmental Microbiology Branch: Whole genome sequencing antimicrobial resistance pathogens in the healthcare setting"/>
        </authorList>
    </citation>
    <scope>NUCLEOTIDE SEQUENCE</scope>
    <source>
        <strain evidence="1">2020QW-00022</strain>
    </source>
</reference>
<comment type="caution">
    <text evidence="1">The sequence shown here is derived from an EMBL/GenBank/DDBJ whole genome shotgun (WGS) entry which is preliminary data.</text>
</comment>
<protein>
    <submittedName>
        <fullName evidence="1">Uncharacterized protein</fullName>
    </submittedName>
</protein>
<name>A0AAD2ZLT0_PRORE</name>
<proteinExistence type="predicted"/>
<accession>A0AAD2ZLT0</accession>
<gene>
    <name evidence="2" type="ORF">M0K77_000307</name>
    <name evidence="1" type="ORF">M0K77_RS01535</name>
</gene>
<evidence type="ECO:0000313" key="2">
    <source>
        <dbReference type="EMBL" id="EMR4588057.1"/>
    </source>
</evidence>